<name>A0A8J3A9N1_9ACTN</name>
<keyword evidence="5" id="KW-0858">Xylan degradation</keyword>
<dbReference type="PROSITE" id="PS51677">
    <property type="entry name" value="NODB"/>
    <property type="match status" value="1"/>
</dbReference>
<dbReference type="EMBL" id="BMHA01000009">
    <property type="protein sequence ID" value="GGI07856.1"/>
    <property type="molecule type" value="Genomic_DNA"/>
</dbReference>
<keyword evidence="6" id="KW-1185">Reference proteome</keyword>
<evidence type="ECO:0000256" key="3">
    <source>
        <dbReference type="SAM" id="MobiDB-lite"/>
    </source>
</evidence>
<comment type="caution">
    <text evidence="5">The sequence shown here is derived from an EMBL/GenBank/DDBJ whole genome shotgun (WGS) entry which is preliminary data.</text>
</comment>
<keyword evidence="5" id="KW-0326">Glycosidase</keyword>
<keyword evidence="2" id="KW-0732">Signal</keyword>
<keyword evidence="5" id="KW-0119">Carbohydrate metabolism</keyword>
<dbReference type="PANTHER" id="PTHR34216">
    <property type="match status" value="1"/>
</dbReference>
<evidence type="ECO:0000259" key="4">
    <source>
        <dbReference type="PROSITE" id="PS51677"/>
    </source>
</evidence>
<feature type="region of interest" description="Disordered" evidence="3">
    <location>
        <begin position="1"/>
        <end position="72"/>
    </location>
</feature>
<comment type="subcellular location">
    <subcellularLocation>
        <location evidence="1">Secreted</location>
    </subcellularLocation>
</comment>
<dbReference type="Proteomes" id="UP000650511">
    <property type="component" value="Unassembled WGS sequence"/>
</dbReference>
<dbReference type="InterPro" id="IPR051398">
    <property type="entry name" value="Polysacch_Deacetylase"/>
</dbReference>
<keyword evidence="5" id="KW-0624">Polysaccharide degradation</keyword>
<reference evidence="5" key="1">
    <citation type="journal article" date="2014" name="Int. J. Syst. Evol. Microbiol.">
        <title>Complete genome sequence of Corynebacterium casei LMG S-19264T (=DSM 44701T), isolated from a smear-ripened cheese.</title>
        <authorList>
            <consortium name="US DOE Joint Genome Institute (JGI-PGF)"/>
            <person name="Walter F."/>
            <person name="Albersmeier A."/>
            <person name="Kalinowski J."/>
            <person name="Ruckert C."/>
        </authorList>
    </citation>
    <scope>NUCLEOTIDE SEQUENCE</scope>
    <source>
        <strain evidence="5">CGMCC 1.14988</strain>
    </source>
</reference>
<feature type="compositionally biased region" description="Low complexity" evidence="3">
    <location>
        <begin position="24"/>
        <end position="51"/>
    </location>
</feature>
<dbReference type="SUPFAM" id="SSF88713">
    <property type="entry name" value="Glycoside hydrolase/deacetylase"/>
    <property type="match status" value="1"/>
</dbReference>
<sequence>MALALAVSACGGQPDEPGDGAVVTDPDTAPATPEDAATEEAGAASGDGAEATGEDAEGATEAAADLPDPAEVGANELGQIPVLMYHRLLPGGGGDYDLTADEFRGELQYLYDHGYRPVRMADVAAGTIDLPAGTSPVVLTFDDSTREQFALDEQGEVDPETKVGILEAFGSRHDDWDATAASFYVITSSLFGGGQGSEQLLTALAERGYEIGNHTHTHRNLGQASAQEVQEELATTSRMVEELTGQPTTTLSLPFGVRPQDPALAGAGEADGHRYEHTAVLLVGSGPALSPFDADFEPLGVPRIRSSPSWDGGEPDYGSAFWLQVFEDHPDRRYVSDGDPATISFPAELEDQLDPAHAERANPY</sequence>
<dbReference type="InterPro" id="IPR002509">
    <property type="entry name" value="NODB_dom"/>
</dbReference>
<dbReference type="RefSeq" id="WP_130651036.1">
    <property type="nucleotide sequence ID" value="NZ_BMHA01000009.1"/>
</dbReference>
<dbReference type="GO" id="GO:0016798">
    <property type="term" value="F:hydrolase activity, acting on glycosyl bonds"/>
    <property type="evidence" value="ECO:0007669"/>
    <property type="project" value="UniProtKB-KW"/>
</dbReference>
<evidence type="ECO:0000256" key="1">
    <source>
        <dbReference type="ARBA" id="ARBA00004613"/>
    </source>
</evidence>
<organism evidence="5 6">
    <name type="scientific">Egicoccus halophilus</name>
    <dbReference type="NCBI Taxonomy" id="1670830"/>
    <lineage>
        <taxon>Bacteria</taxon>
        <taxon>Bacillati</taxon>
        <taxon>Actinomycetota</taxon>
        <taxon>Nitriliruptoria</taxon>
        <taxon>Egicoccales</taxon>
        <taxon>Egicoccaceae</taxon>
        <taxon>Egicoccus</taxon>
    </lineage>
</organism>
<feature type="domain" description="NodB homology" evidence="4">
    <location>
        <begin position="135"/>
        <end position="364"/>
    </location>
</feature>
<proteinExistence type="predicted"/>
<protein>
    <submittedName>
        <fullName evidence="5">Xylanase</fullName>
    </submittedName>
</protein>
<evidence type="ECO:0000256" key="2">
    <source>
        <dbReference type="ARBA" id="ARBA00022729"/>
    </source>
</evidence>
<dbReference type="GO" id="GO:0016810">
    <property type="term" value="F:hydrolase activity, acting on carbon-nitrogen (but not peptide) bonds"/>
    <property type="evidence" value="ECO:0007669"/>
    <property type="project" value="InterPro"/>
</dbReference>
<dbReference type="InterPro" id="IPR011330">
    <property type="entry name" value="Glyco_hydro/deAcase_b/a-brl"/>
</dbReference>
<evidence type="ECO:0000313" key="6">
    <source>
        <dbReference type="Proteomes" id="UP000650511"/>
    </source>
</evidence>
<dbReference type="AlphaFoldDB" id="A0A8J3A9N1"/>
<dbReference type="GO" id="GO:0005576">
    <property type="term" value="C:extracellular region"/>
    <property type="evidence" value="ECO:0007669"/>
    <property type="project" value="UniProtKB-SubCell"/>
</dbReference>
<dbReference type="Gene3D" id="3.20.20.370">
    <property type="entry name" value="Glycoside hydrolase/deacetylase"/>
    <property type="match status" value="1"/>
</dbReference>
<dbReference type="OrthoDB" id="9778320at2"/>
<dbReference type="GO" id="GO:0045493">
    <property type="term" value="P:xylan catabolic process"/>
    <property type="evidence" value="ECO:0007669"/>
    <property type="project" value="UniProtKB-KW"/>
</dbReference>
<reference evidence="5" key="2">
    <citation type="submission" date="2020-09" db="EMBL/GenBank/DDBJ databases">
        <authorList>
            <person name="Sun Q."/>
            <person name="Zhou Y."/>
        </authorList>
    </citation>
    <scope>NUCLEOTIDE SEQUENCE</scope>
    <source>
        <strain evidence="5">CGMCC 1.14988</strain>
    </source>
</reference>
<evidence type="ECO:0000313" key="5">
    <source>
        <dbReference type="EMBL" id="GGI07856.1"/>
    </source>
</evidence>
<accession>A0A8J3A9N1</accession>
<dbReference type="Pfam" id="PF01522">
    <property type="entry name" value="Polysacc_deac_1"/>
    <property type="match status" value="1"/>
</dbReference>
<gene>
    <name evidence="5" type="ORF">GCM10011354_26180</name>
</gene>
<keyword evidence="5" id="KW-0378">Hydrolase</keyword>
<dbReference type="PANTHER" id="PTHR34216:SF3">
    <property type="entry name" value="POLY-BETA-1,6-N-ACETYL-D-GLUCOSAMINE N-DEACETYLASE"/>
    <property type="match status" value="1"/>
</dbReference>